<evidence type="ECO:0000313" key="3">
    <source>
        <dbReference type="Proteomes" id="UP001189429"/>
    </source>
</evidence>
<reference evidence="2" key="1">
    <citation type="submission" date="2023-10" db="EMBL/GenBank/DDBJ databases">
        <authorList>
            <person name="Chen Y."/>
            <person name="Shah S."/>
            <person name="Dougan E. K."/>
            <person name="Thang M."/>
            <person name="Chan C."/>
        </authorList>
    </citation>
    <scope>NUCLEOTIDE SEQUENCE [LARGE SCALE GENOMIC DNA]</scope>
</reference>
<evidence type="ECO:0000313" key="2">
    <source>
        <dbReference type="EMBL" id="CAK0866592.1"/>
    </source>
</evidence>
<accession>A0ABN9V3G2</accession>
<sequence>HRRVLQAAWMSRLDLPHHPILQAVWIPRLSRPRSHHQSRLVRQPMIATRPLATAAAASSARSATTPRAWAAAWTRRARAAPGSSATSATPRSCYSPAARA</sequence>
<feature type="non-terminal residue" evidence="2">
    <location>
        <position position="100"/>
    </location>
</feature>
<organism evidence="2 3">
    <name type="scientific">Prorocentrum cordatum</name>
    <dbReference type="NCBI Taxonomy" id="2364126"/>
    <lineage>
        <taxon>Eukaryota</taxon>
        <taxon>Sar</taxon>
        <taxon>Alveolata</taxon>
        <taxon>Dinophyceae</taxon>
        <taxon>Prorocentrales</taxon>
        <taxon>Prorocentraceae</taxon>
        <taxon>Prorocentrum</taxon>
    </lineage>
</organism>
<dbReference type="EMBL" id="CAUYUJ010016551">
    <property type="protein sequence ID" value="CAK0866592.1"/>
    <property type="molecule type" value="Genomic_DNA"/>
</dbReference>
<proteinExistence type="predicted"/>
<evidence type="ECO:0000256" key="1">
    <source>
        <dbReference type="SAM" id="MobiDB-lite"/>
    </source>
</evidence>
<feature type="region of interest" description="Disordered" evidence="1">
    <location>
        <begin position="56"/>
        <end position="100"/>
    </location>
</feature>
<protein>
    <submittedName>
        <fullName evidence="2">Uncharacterized protein</fullName>
    </submittedName>
</protein>
<comment type="caution">
    <text evidence="2">The sequence shown here is derived from an EMBL/GenBank/DDBJ whole genome shotgun (WGS) entry which is preliminary data.</text>
</comment>
<gene>
    <name evidence="2" type="ORF">PCOR1329_LOCUS53739</name>
</gene>
<name>A0ABN9V3G2_9DINO</name>
<keyword evidence="3" id="KW-1185">Reference proteome</keyword>
<dbReference type="Proteomes" id="UP001189429">
    <property type="component" value="Unassembled WGS sequence"/>
</dbReference>
<feature type="non-terminal residue" evidence="2">
    <location>
        <position position="1"/>
    </location>
</feature>
<feature type="compositionally biased region" description="Low complexity" evidence="1">
    <location>
        <begin position="56"/>
        <end position="92"/>
    </location>
</feature>